<evidence type="ECO:0000313" key="3">
    <source>
        <dbReference type="EMBL" id="MBB4035830.1"/>
    </source>
</evidence>
<gene>
    <name evidence="3" type="ORF">GGR21_001725</name>
</gene>
<feature type="transmembrane region" description="Helical" evidence="1">
    <location>
        <begin position="5"/>
        <end position="26"/>
    </location>
</feature>
<comment type="caution">
    <text evidence="3">The sequence shown here is derived from an EMBL/GenBank/DDBJ whole genome shotgun (WGS) entry which is preliminary data.</text>
</comment>
<reference evidence="3 4" key="1">
    <citation type="submission" date="2020-08" db="EMBL/GenBank/DDBJ databases">
        <title>Genomic Encyclopedia of Type Strains, Phase IV (KMG-IV): sequencing the most valuable type-strain genomes for metagenomic binning, comparative biology and taxonomic classification.</title>
        <authorList>
            <person name="Goeker M."/>
        </authorList>
    </citation>
    <scope>NUCLEOTIDE SEQUENCE [LARGE SCALE GENOMIC DNA]</scope>
    <source>
        <strain evidence="3 4">DSM 104969</strain>
    </source>
</reference>
<dbReference type="PANTHER" id="PTHR12277:SF81">
    <property type="entry name" value="PROTEIN ABHD13"/>
    <property type="match status" value="1"/>
</dbReference>
<evidence type="ECO:0000259" key="2">
    <source>
        <dbReference type="Pfam" id="PF00561"/>
    </source>
</evidence>
<accession>A0A840CIP0</accession>
<evidence type="ECO:0000313" key="4">
    <source>
        <dbReference type="Proteomes" id="UP000555103"/>
    </source>
</evidence>
<protein>
    <recommendedName>
        <fullName evidence="2">AB hydrolase-1 domain-containing protein</fullName>
    </recommendedName>
</protein>
<organism evidence="3 4">
    <name type="scientific">Dysgonomonas hofstadii</name>
    <dbReference type="NCBI Taxonomy" id="637886"/>
    <lineage>
        <taxon>Bacteria</taxon>
        <taxon>Pseudomonadati</taxon>
        <taxon>Bacteroidota</taxon>
        <taxon>Bacteroidia</taxon>
        <taxon>Bacteroidales</taxon>
        <taxon>Dysgonomonadaceae</taxon>
        <taxon>Dysgonomonas</taxon>
    </lineage>
</organism>
<dbReference type="Proteomes" id="UP000555103">
    <property type="component" value="Unassembled WGS sequence"/>
</dbReference>
<keyword evidence="1" id="KW-0472">Membrane</keyword>
<keyword evidence="1" id="KW-0812">Transmembrane</keyword>
<keyword evidence="1" id="KW-1133">Transmembrane helix</keyword>
<name>A0A840CIP0_9BACT</name>
<dbReference type="EMBL" id="JACIEP010000005">
    <property type="protein sequence ID" value="MBB4035830.1"/>
    <property type="molecule type" value="Genomic_DNA"/>
</dbReference>
<sequence length="265" mass="30154">MKKILFRIAIILVFLHVLFYGLFYLFQEKVIFLPTGLDKDYAFSFDQPFEEINVGTEDGKILNGLLFKADTTKGVIFYLHGNAGTLADWGRIAPVYTDLGYDIFFIDYRGFGKSDGKIESQQQLFDDVQIAYNKIKELYDEDKITIMGFSIGTGPAAYLASVNNPSRLILQAPYYDLTDVIQRFCPVMPGFLVRYKLETYRYLDGCSVPVTIFHGDKDRTINYENSVKLSKLLKENDNFITLSGESHNGITNNGIYKQKLAGILE</sequence>
<dbReference type="RefSeq" id="WP_183306749.1">
    <property type="nucleotide sequence ID" value="NZ_JACIEP010000005.1"/>
</dbReference>
<dbReference type="Pfam" id="PF00561">
    <property type="entry name" value="Abhydrolase_1"/>
    <property type="match status" value="1"/>
</dbReference>
<dbReference type="PANTHER" id="PTHR12277">
    <property type="entry name" value="ALPHA/BETA HYDROLASE DOMAIN-CONTAINING PROTEIN"/>
    <property type="match status" value="1"/>
</dbReference>
<feature type="domain" description="AB hydrolase-1" evidence="2">
    <location>
        <begin position="75"/>
        <end position="191"/>
    </location>
</feature>
<dbReference type="Gene3D" id="3.40.50.1820">
    <property type="entry name" value="alpha/beta hydrolase"/>
    <property type="match status" value="1"/>
</dbReference>
<dbReference type="InterPro" id="IPR000073">
    <property type="entry name" value="AB_hydrolase_1"/>
</dbReference>
<evidence type="ECO:0000256" key="1">
    <source>
        <dbReference type="SAM" id="Phobius"/>
    </source>
</evidence>
<keyword evidence="4" id="KW-1185">Reference proteome</keyword>
<dbReference type="AlphaFoldDB" id="A0A840CIP0"/>
<dbReference type="InterPro" id="IPR029058">
    <property type="entry name" value="AB_hydrolase_fold"/>
</dbReference>
<dbReference type="SUPFAM" id="SSF53474">
    <property type="entry name" value="alpha/beta-Hydrolases"/>
    <property type="match status" value="1"/>
</dbReference>
<proteinExistence type="predicted"/>